<evidence type="ECO:0000313" key="4">
    <source>
        <dbReference type="Proteomes" id="UP000443070"/>
    </source>
</evidence>
<evidence type="ECO:0000313" key="2">
    <source>
        <dbReference type="EMBL" id="MTT75762.1"/>
    </source>
</evidence>
<dbReference type="RefSeq" id="WP_113077885.1">
    <property type="nucleotide sequence ID" value="NZ_AP019004.1"/>
</dbReference>
<comment type="caution">
    <text evidence="2">The sequence shown here is derived from an EMBL/GenBank/DDBJ whole genome shotgun (WGS) entry which is preliminary data.</text>
</comment>
<dbReference type="AlphaFoldDB" id="A0A3G9GYM8"/>
<reference evidence="4 5" key="1">
    <citation type="journal article" date="2019" name="Nat. Med.">
        <title>A library of human gut bacterial isolates paired with longitudinal multiomics data enables mechanistic microbiome research.</title>
        <authorList>
            <person name="Poyet M."/>
            <person name="Groussin M."/>
            <person name="Gibbons S.M."/>
            <person name="Avila-Pacheco J."/>
            <person name="Jiang X."/>
            <person name="Kearney S.M."/>
            <person name="Perrotta A.R."/>
            <person name="Berdy B."/>
            <person name="Zhao S."/>
            <person name="Lieberman T.D."/>
            <person name="Swanson P.K."/>
            <person name="Smith M."/>
            <person name="Roesemann S."/>
            <person name="Alexander J.E."/>
            <person name="Rich S.A."/>
            <person name="Livny J."/>
            <person name="Vlamakis H."/>
            <person name="Clish C."/>
            <person name="Bullock K."/>
            <person name="Deik A."/>
            <person name="Scott J."/>
            <person name="Pierce K.A."/>
            <person name="Xavier R.J."/>
            <person name="Alm E.J."/>
        </authorList>
    </citation>
    <scope>NUCLEOTIDE SEQUENCE [LARGE SCALE GENOMIC DNA]</scope>
    <source>
        <strain evidence="2 5">BIOML-A13</strain>
        <strain evidence="3 4">BIOML-A3</strain>
    </source>
</reference>
<dbReference type="EMBL" id="WNBM01000002">
    <property type="protein sequence ID" value="MTT75762.1"/>
    <property type="molecule type" value="Genomic_DNA"/>
</dbReference>
<dbReference type="Proteomes" id="UP000443070">
    <property type="component" value="Unassembled WGS sequence"/>
</dbReference>
<keyword evidence="4" id="KW-1185">Reference proteome</keyword>
<keyword evidence="1" id="KW-0812">Transmembrane</keyword>
<evidence type="ECO:0008006" key="6">
    <source>
        <dbReference type="Google" id="ProtNLM"/>
    </source>
</evidence>
<evidence type="ECO:0000313" key="3">
    <source>
        <dbReference type="EMBL" id="MTU03824.1"/>
    </source>
</evidence>
<name>A0A3G9GYM8_9FIRM</name>
<proteinExistence type="predicted"/>
<keyword evidence="1" id="KW-1133">Transmembrane helix</keyword>
<organism evidence="2 5">
    <name type="scientific">Phascolarctobacterium faecium</name>
    <dbReference type="NCBI Taxonomy" id="33025"/>
    <lineage>
        <taxon>Bacteria</taxon>
        <taxon>Bacillati</taxon>
        <taxon>Bacillota</taxon>
        <taxon>Negativicutes</taxon>
        <taxon>Acidaminococcales</taxon>
        <taxon>Acidaminococcaceae</taxon>
        <taxon>Phascolarctobacterium</taxon>
    </lineage>
</organism>
<evidence type="ECO:0000313" key="5">
    <source>
        <dbReference type="Proteomes" id="UP000484547"/>
    </source>
</evidence>
<gene>
    <name evidence="2" type="ORF">GMD11_05690</name>
    <name evidence="3" type="ORF">GMD18_05335</name>
</gene>
<feature type="transmembrane region" description="Helical" evidence="1">
    <location>
        <begin position="12"/>
        <end position="39"/>
    </location>
</feature>
<evidence type="ECO:0000256" key="1">
    <source>
        <dbReference type="SAM" id="Phobius"/>
    </source>
</evidence>
<accession>A0A3G9GYM8</accession>
<dbReference type="GeneID" id="49405984"/>
<dbReference type="EMBL" id="WNBW01000002">
    <property type="protein sequence ID" value="MTU03824.1"/>
    <property type="molecule type" value="Genomic_DNA"/>
</dbReference>
<keyword evidence="1" id="KW-0472">Membrane</keyword>
<dbReference type="Proteomes" id="UP000484547">
    <property type="component" value="Unassembled WGS sequence"/>
</dbReference>
<protein>
    <recommendedName>
        <fullName evidence="6">Type II secretion system protein</fullName>
    </recommendedName>
</protein>
<sequence length="145" mass="15932">MNGIKQFRKNKQGFLLVDAMIGVLVVAIGLAALAALYTYGIGVMVSADRQEKAVQIASEKIELLKAADGHSSSDIREIVEYINKEGNNTVTQDGIEYQINARGGDGSLGNNYPGESELYLVRVEVKWTDPKPQVLDLQTYIRTKD</sequence>